<dbReference type="InterPro" id="IPR023091">
    <property type="entry name" value="MetalPrtase_cat_dom_sf_prd"/>
</dbReference>
<evidence type="ECO:0000313" key="10">
    <source>
        <dbReference type="EMBL" id="MEA5443494.1"/>
    </source>
</evidence>
<dbReference type="InterPro" id="IPR002036">
    <property type="entry name" value="YbeY"/>
</dbReference>
<keyword evidence="11" id="KW-1185">Reference proteome</keyword>
<evidence type="ECO:0000256" key="9">
    <source>
        <dbReference type="HAMAP-Rule" id="MF_00009"/>
    </source>
</evidence>
<dbReference type="RefSeq" id="WP_323357478.1">
    <property type="nucleotide sequence ID" value="NZ_JAYGHY010000052.1"/>
</dbReference>
<keyword evidence="9" id="KW-0963">Cytoplasm</keyword>
<evidence type="ECO:0000313" key="11">
    <source>
        <dbReference type="Proteomes" id="UP001302329"/>
    </source>
</evidence>
<dbReference type="PANTHER" id="PTHR46986">
    <property type="entry name" value="ENDORIBONUCLEASE YBEY, CHLOROPLASTIC"/>
    <property type="match status" value="1"/>
</dbReference>
<dbReference type="PANTHER" id="PTHR46986:SF1">
    <property type="entry name" value="ENDORIBONUCLEASE YBEY, CHLOROPLASTIC"/>
    <property type="match status" value="1"/>
</dbReference>
<keyword evidence="2 9" id="KW-0690">Ribosome biogenesis</keyword>
<gene>
    <name evidence="9 10" type="primary">ybeY</name>
    <name evidence="10" type="ORF">VB739_13100</name>
</gene>
<comment type="function">
    <text evidence="9">Single strand-specific metallo-endoribonuclease involved in late-stage 70S ribosome quality control and in maturation of the 3' terminus of the 16S rRNA.</text>
</comment>
<accession>A0ABU5SYD1</accession>
<keyword evidence="8 9" id="KW-0862">Zinc</keyword>
<dbReference type="EC" id="3.1.-.-" evidence="9"/>
<keyword evidence="5 9" id="KW-0479">Metal-binding</keyword>
<evidence type="ECO:0000256" key="8">
    <source>
        <dbReference type="ARBA" id="ARBA00022833"/>
    </source>
</evidence>
<organism evidence="10 11">
    <name type="scientific">Cyanobium gracile UHCC 0281</name>
    <dbReference type="NCBI Taxonomy" id="3110309"/>
    <lineage>
        <taxon>Bacteria</taxon>
        <taxon>Bacillati</taxon>
        <taxon>Cyanobacteriota</taxon>
        <taxon>Cyanophyceae</taxon>
        <taxon>Synechococcales</taxon>
        <taxon>Prochlorococcaceae</taxon>
        <taxon>Cyanobium</taxon>
    </lineage>
</organism>
<evidence type="ECO:0000256" key="5">
    <source>
        <dbReference type="ARBA" id="ARBA00022723"/>
    </source>
</evidence>
<protein>
    <recommendedName>
        <fullName evidence="9">Endoribonuclease YbeY</fullName>
        <ecNumber evidence="9">3.1.-.-</ecNumber>
    </recommendedName>
</protein>
<dbReference type="NCBIfam" id="TIGR00043">
    <property type="entry name" value="rRNA maturation RNase YbeY"/>
    <property type="match status" value="1"/>
</dbReference>
<sequence>MAAPATGQAPDIDLAFSLEPEAAGGASPPEPLVDPDLAETLWGRHLSAWLAQLGPELPPQLRAPGYSLGLELTGDDTIAELNQAWRQHSGPTDVLAFAAQEEAPPAPAGAEPDWLELGDIVISLDTARRQADEAGHGLEEELLFLASHGLLHLLGWDHPDADSLAAMLARQTALLQASPS</sequence>
<dbReference type="Proteomes" id="UP001302329">
    <property type="component" value="Unassembled WGS sequence"/>
</dbReference>
<keyword evidence="3 9" id="KW-0698">rRNA processing</keyword>
<evidence type="ECO:0000256" key="1">
    <source>
        <dbReference type="ARBA" id="ARBA00010875"/>
    </source>
</evidence>
<feature type="binding site" evidence="9">
    <location>
        <position position="158"/>
    </location>
    <ligand>
        <name>Zn(2+)</name>
        <dbReference type="ChEBI" id="CHEBI:29105"/>
        <note>catalytic</note>
    </ligand>
</feature>
<evidence type="ECO:0000256" key="7">
    <source>
        <dbReference type="ARBA" id="ARBA00022801"/>
    </source>
</evidence>
<reference evidence="10 11" key="1">
    <citation type="submission" date="2023-12" db="EMBL/GenBank/DDBJ databases">
        <title>Baltic Sea Cyanobacteria.</title>
        <authorList>
            <person name="Delbaje E."/>
            <person name="Fewer D.P."/>
            <person name="Shishido T.K."/>
        </authorList>
    </citation>
    <scope>NUCLEOTIDE SEQUENCE [LARGE SCALE GENOMIC DNA]</scope>
    <source>
        <strain evidence="10 11">UHCC 0281</strain>
    </source>
</reference>
<dbReference type="PROSITE" id="PS01306">
    <property type="entry name" value="UPF0054"/>
    <property type="match status" value="1"/>
</dbReference>
<dbReference type="Gene3D" id="3.40.390.30">
    <property type="entry name" value="Metalloproteases ('zincins'), catalytic domain"/>
    <property type="match status" value="1"/>
</dbReference>
<keyword evidence="6 9" id="KW-0255">Endonuclease</keyword>
<name>A0ABU5SYD1_9CYAN</name>
<evidence type="ECO:0000256" key="3">
    <source>
        <dbReference type="ARBA" id="ARBA00022552"/>
    </source>
</evidence>
<comment type="cofactor">
    <cofactor evidence="9">
        <name>Zn(2+)</name>
        <dbReference type="ChEBI" id="CHEBI:29105"/>
    </cofactor>
    <text evidence="9">Binds 1 zinc ion.</text>
</comment>
<keyword evidence="4 9" id="KW-0540">Nuclease</keyword>
<dbReference type="HAMAP" id="MF_00009">
    <property type="entry name" value="Endoribonucl_YbeY"/>
    <property type="match status" value="1"/>
</dbReference>
<proteinExistence type="inferred from homology"/>
<dbReference type="InterPro" id="IPR020549">
    <property type="entry name" value="YbeY_CS"/>
</dbReference>
<keyword evidence="7 9" id="KW-0378">Hydrolase</keyword>
<evidence type="ECO:0000256" key="2">
    <source>
        <dbReference type="ARBA" id="ARBA00022517"/>
    </source>
</evidence>
<evidence type="ECO:0000256" key="6">
    <source>
        <dbReference type="ARBA" id="ARBA00022759"/>
    </source>
</evidence>
<dbReference type="Pfam" id="PF02130">
    <property type="entry name" value="YbeY"/>
    <property type="match status" value="1"/>
</dbReference>
<dbReference type="SUPFAM" id="SSF55486">
    <property type="entry name" value="Metalloproteases ('zincins'), catalytic domain"/>
    <property type="match status" value="1"/>
</dbReference>
<dbReference type="EMBL" id="JAYGHY010000052">
    <property type="protein sequence ID" value="MEA5443494.1"/>
    <property type="molecule type" value="Genomic_DNA"/>
</dbReference>
<evidence type="ECO:0000256" key="4">
    <source>
        <dbReference type="ARBA" id="ARBA00022722"/>
    </source>
</evidence>
<comment type="subcellular location">
    <subcellularLocation>
        <location evidence="9">Cytoplasm</location>
    </subcellularLocation>
</comment>
<feature type="binding site" evidence="9">
    <location>
        <position position="148"/>
    </location>
    <ligand>
        <name>Zn(2+)</name>
        <dbReference type="ChEBI" id="CHEBI:29105"/>
        <note>catalytic</note>
    </ligand>
</feature>
<comment type="similarity">
    <text evidence="1 9">Belongs to the endoribonuclease YbeY family.</text>
</comment>
<feature type="binding site" evidence="9">
    <location>
        <position position="152"/>
    </location>
    <ligand>
        <name>Zn(2+)</name>
        <dbReference type="ChEBI" id="CHEBI:29105"/>
        <note>catalytic</note>
    </ligand>
</feature>
<comment type="caution">
    <text evidence="10">The sequence shown here is derived from an EMBL/GenBank/DDBJ whole genome shotgun (WGS) entry which is preliminary data.</text>
</comment>